<dbReference type="SMART" id="SM00322">
    <property type="entry name" value="KH"/>
    <property type="match status" value="1"/>
</dbReference>
<comment type="caution">
    <text evidence="9">The sequence shown here is derived from an EMBL/GenBank/DDBJ whole genome shotgun (WGS) entry which is preliminary data.</text>
</comment>
<dbReference type="PROSITE" id="PS50084">
    <property type="entry name" value="KH_TYPE_1"/>
    <property type="match status" value="1"/>
</dbReference>
<feature type="region of interest" description="Disordered" evidence="7">
    <location>
        <begin position="701"/>
        <end position="725"/>
    </location>
</feature>
<dbReference type="PANTHER" id="PTHR11252">
    <property type="entry name" value="POLYRIBONUCLEOTIDE NUCLEOTIDYLTRANSFERASE"/>
    <property type="match status" value="1"/>
</dbReference>
<gene>
    <name evidence="6" type="primary">pnp</name>
    <name evidence="9" type="ORF">A3F23_00825</name>
</gene>
<dbReference type="FunFam" id="3.30.1370.10:FF:000001">
    <property type="entry name" value="Polyribonucleotide nucleotidyltransferase"/>
    <property type="match status" value="1"/>
</dbReference>
<dbReference type="InterPro" id="IPR036612">
    <property type="entry name" value="KH_dom_type_1_sf"/>
</dbReference>
<dbReference type="Proteomes" id="UP000177723">
    <property type="component" value="Unassembled WGS sequence"/>
</dbReference>
<dbReference type="InterPro" id="IPR015848">
    <property type="entry name" value="PNPase_PH_RNA-bd_bac/org-type"/>
</dbReference>
<proteinExistence type="inferred from homology"/>
<dbReference type="InterPro" id="IPR012340">
    <property type="entry name" value="NA-bd_OB-fold"/>
</dbReference>
<keyword evidence="2 6" id="KW-0963">Cytoplasm</keyword>
<evidence type="ECO:0000256" key="1">
    <source>
        <dbReference type="ARBA" id="ARBA00007404"/>
    </source>
</evidence>
<dbReference type="Gene3D" id="3.30.230.70">
    <property type="entry name" value="GHMP Kinase, N-terminal domain"/>
    <property type="match status" value="2"/>
</dbReference>
<dbReference type="CDD" id="cd11363">
    <property type="entry name" value="RNase_PH_PNPase_1"/>
    <property type="match status" value="1"/>
</dbReference>
<name>A0A1F5WPB4_9BACT</name>
<dbReference type="Pfam" id="PF03725">
    <property type="entry name" value="RNase_PH_C"/>
    <property type="match status" value="1"/>
</dbReference>
<evidence type="ECO:0000259" key="8">
    <source>
        <dbReference type="PROSITE" id="PS50126"/>
    </source>
</evidence>
<comment type="subcellular location">
    <subcellularLocation>
        <location evidence="6">Cytoplasm</location>
    </subcellularLocation>
</comment>
<dbReference type="SMART" id="SM00316">
    <property type="entry name" value="S1"/>
    <property type="match status" value="1"/>
</dbReference>
<reference evidence="9 10" key="1">
    <citation type="journal article" date="2016" name="Nat. Commun.">
        <title>Thousands of microbial genomes shed light on interconnected biogeochemical processes in an aquifer system.</title>
        <authorList>
            <person name="Anantharaman K."/>
            <person name="Brown C.T."/>
            <person name="Hug L.A."/>
            <person name="Sharon I."/>
            <person name="Castelle C.J."/>
            <person name="Probst A.J."/>
            <person name="Thomas B.C."/>
            <person name="Singh A."/>
            <person name="Wilkins M.J."/>
            <person name="Karaoz U."/>
            <person name="Brodie E.L."/>
            <person name="Williams K.H."/>
            <person name="Hubbard S.S."/>
            <person name="Banfield J.F."/>
        </authorList>
    </citation>
    <scope>NUCLEOTIDE SEQUENCE [LARGE SCALE GENOMIC DNA]</scope>
</reference>
<evidence type="ECO:0000313" key="9">
    <source>
        <dbReference type="EMBL" id="OGF77503.1"/>
    </source>
</evidence>
<sequence length="725" mass="79952">MNSKKFTTEFSGKELTVEFTDLAEQAHGSAMVRLGDTVVFATAVMSQEKREGIDYFPLSVDFEERFYAAGKILGSRYVRREGRPSEEAVLVSRLIDRGLRPLFNHKIRNEVHVVALCLSVDQENEPDIPAILAASLALGTSSIPWDGPIGVTRVGKIDGKLVLNPIRPELEKSDLDMVVCGKDGKINMVEAGAREVPEEEMLEALAFAQKEINKIEEFQKKIIKEVGKEKIMPELKDEPKKISEIFEKDFREKLEKAIYVKDKKERNSNLFKLKGGWDKAIEESVGADYSSVSDGFYEEKIDEIVHKNILEKNLRPDGRGLKELRKLWAGIGIVPRTHGSGLFYRGETHVLSLVTLGGPGDTLLIEGMSISTKKRFIHHYNFPPFAPGETGRMGGPGRREIGHGALAERALLPVIPEVSEFPYVIRLVSEVMSSNGSTSMASTCASVLAMMDAGVPIKRPVAGIAMGLILSADGKKFKVLTDIQGPEDHYGDMDFKSAGTQKGVTAVQMDVKISGVTAEMLKETLFDARDARMKIMAVMAGAIEKPRTELSKFAPRILTVKINPDRIRDLIGPGGKMINSIIDETGATVDVEQDGTVFITGSAEGSEKALAKVKEVTHEFEVGETLEGTVSRIFDFGAMVEIAPKQEGLVHISELATFRVERVTDVVDVGDKVPVKIKSIDELGRINLSIKDVGELKPKVREAGWSPKEDHSHNQRGERGSRFRR</sequence>
<dbReference type="InterPro" id="IPR004087">
    <property type="entry name" value="KH_dom"/>
</dbReference>
<keyword evidence="4 6" id="KW-0548">Nucleotidyltransferase</keyword>
<dbReference type="InterPro" id="IPR027408">
    <property type="entry name" value="PNPase/RNase_PH_dom_sf"/>
</dbReference>
<dbReference type="GO" id="GO:0004654">
    <property type="term" value="F:polyribonucleotide nucleotidyltransferase activity"/>
    <property type="evidence" value="ECO:0007669"/>
    <property type="project" value="UniProtKB-UniRule"/>
</dbReference>
<evidence type="ECO:0000313" key="10">
    <source>
        <dbReference type="Proteomes" id="UP000177723"/>
    </source>
</evidence>
<feature type="binding site" evidence="6">
    <location>
        <position position="488"/>
    </location>
    <ligand>
        <name>Mg(2+)</name>
        <dbReference type="ChEBI" id="CHEBI:18420"/>
    </ligand>
</feature>
<dbReference type="Pfam" id="PF01138">
    <property type="entry name" value="RNase_PH"/>
    <property type="match status" value="2"/>
</dbReference>
<dbReference type="FunFam" id="3.30.230.70:FF:000001">
    <property type="entry name" value="Polyribonucleotide nucleotidyltransferase"/>
    <property type="match status" value="1"/>
</dbReference>
<dbReference type="SUPFAM" id="SSF50249">
    <property type="entry name" value="Nucleic acid-binding proteins"/>
    <property type="match status" value="1"/>
</dbReference>
<dbReference type="PANTHER" id="PTHR11252:SF0">
    <property type="entry name" value="POLYRIBONUCLEOTIDE NUCLEOTIDYLTRANSFERASE 1, MITOCHONDRIAL"/>
    <property type="match status" value="1"/>
</dbReference>
<protein>
    <recommendedName>
        <fullName evidence="6">Polyribonucleotide nucleotidyltransferase</fullName>
        <ecNumber evidence="6">2.7.7.8</ecNumber>
    </recommendedName>
    <alternativeName>
        <fullName evidence="6">Polynucleotide phosphorylase</fullName>
        <shortName evidence="6">PNPase</shortName>
    </alternativeName>
</protein>
<keyword evidence="6" id="KW-0479">Metal-binding</keyword>
<dbReference type="SUPFAM" id="SSF46915">
    <property type="entry name" value="Polynucleotide phosphorylase/guanosine pentaphosphate synthase (PNPase/GPSI), domain 3"/>
    <property type="match status" value="1"/>
</dbReference>
<dbReference type="GO" id="GO:0005829">
    <property type="term" value="C:cytosol"/>
    <property type="evidence" value="ECO:0007669"/>
    <property type="project" value="TreeGrafter"/>
</dbReference>
<dbReference type="InterPro" id="IPR036345">
    <property type="entry name" value="ExoRNase_PH_dom2_sf"/>
</dbReference>
<dbReference type="InterPro" id="IPR001247">
    <property type="entry name" value="ExoRNase_PH_dom1"/>
</dbReference>
<dbReference type="HAMAP" id="MF_01595">
    <property type="entry name" value="PNPase"/>
    <property type="match status" value="1"/>
</dbReference>
<dbReference type="GO" id="GO:0000175">
    <property type="term" value="F:3'-5'-RNA exonuclease activity"/>
    <property type="evidence" value="ECO:0007669"/>
    <property type="project" value="TreeGrafter"/>
</dbReference>
<feature type="binding site" evidence="6">
    <location>
        <position position="494"/>
    </location>
    <ligand>
        <name>Mg(2+)</name>
        <dbReference type="ChEBI" id="CHEBI:18420"/>
    </ligand>
</feature>
<dbReference type="CDD" id="cd02393">
    <property type="entry name" value="KH-I_PNPase"/>
    <property type="match status" value="1"/>
</dbReference>
<dbReference type="InterPro" id="IPR012162">
    <property type="entry name" value="PNPase"/>
</dbReference>
<dbReference type="InterPro" id="IPR020568">
    <property type="entry name" value="Ribosomal_Su5_D2-typ_SF"/>
</dbReference>
<dbReference type="Pfam" id="PF03726">
    <property type="entry name" value="PNPase"/>
    <property type="match status" value="1"/>
</dbReference>
<comment type="cofactor">
    <cofactor evidence="6">
        <name>Mg(2+)</name>
        <dbReference type="ChEBI" id="CHEBI:18420"/>
    </cofactor>
</comment>
<dbReference type="InterPro" id="IPR004088">
    <property type="entry name" value="KH_dom_type_1"/>
</dbReference>
<dbReference type="NCBIfam" id="TIGR03591">
    <property type="entry name" value="polynuc_phos"/>
    <property type="match status" value="1"/>
</dbReference>
<accession>A0A1F5WPB4</accession>
<dbReference type="InterPro" id="IPR015847">
    <property type="entry name" value="ExoRNase_PH_dom2"/>
</dbReference>
<comment type="function">
    <text evidence="6">Involved in mRNA degradation. Catalyzes the phosphorolysis of single-stranded polyribonucleotides processively in the 3'- to 5'-direction.</text>
</comment>
<keyword evidence="5 6" id="KW-0694">RNA-binding</keyword>
<dbReference type="GO" id="GO:0006402">
    <property type="term" value="P:mRNA catabolic process"/>
    <property type="evidence" value="ECO:0007669"/>
    <property type="project" value="UniProtKB-UniRule"/>
</dbReference>
<evidence type="ECO:0000256" key="4">
    <source>
        <dbReference type="ARBA" id="ARBA00022695"/>
    </source>
</evidence>
<dbReference type="Pfam" id="PF00575">
    <property type="entry name" value="S1"/>
    <property type="match status" value="1"/>
</dbReference>
<dbReference type="PROSITE" id="PS50126">
    <property type="entry name" value="S1"/>
    <property type="match status" value="1"/>
</dbReference>
<dbReference type="Gene3D" id="3.30.1370.10">
    <property type="entry name" value="K Homology domain, type 1"/>
    <property type="match status" value="1"/>
</dbReference>
<dbReference type="GO" id="GO:0006396">
    <property type="term" value="P:RNA processing"/>
    <property type="evidence" value="ECO:0007669"/>
    <property type="project" value="InterPro"/>
</dbReference>
<comment type="catalytic activity">
    <reaction evidence="6">
        <text>RNA(n+1) + phosphate = RNA(n) + a ribonucleoside 5'-diphosphate</text>
        <dbReference type="Rhea" id="RHEA:22096"/>
        <dbReference type="Rhea" id="RHEA-COMP:14527"/>
        <dbReference type="Rhea" id="RHEA-COMP:17342"/>
        <dbReference type="ChEBI" id="CHEBI:43474"/>
        <dbReference type="ChEBI" id="CHEBI:57930"/>
        <dbReference type="ChEBI" id="CHEBI:140395"/>
        <dbReference type="EC" id="2.7.7.8"/>
    </reaction>
</comment>
<organism evidence="9 10">
    <name type="scientific">Candidatus Giovannonibacteria bacterium RIFCSPHIGHO2_12_FULL_43_15</name>
    <dbReference type="NCBI Taxonomy" id="1798341"/>
    <lineage>
        <taxon>Bacteria</taxon>
        <taxon>Candidatus Giovannoniibacteriota</taxon>
    </lineage>
</organism>
<dbReference type="InterPro" id="IPR003029">
    <property type="entry name" value="S1_domain"/>
</dbReference>
<evidence type="ECO:0000256" key="6">
    <source>
        <dbReference type="HAMAP-Rule" id="MF_01595"/>
    </source>
</evidence>
<keyword evidence="6" id="KW-0460">Magnesium</keyword>
<dbReference type="PIRSF" id="PIRSF005499">
    <property type="entry name" value="PNPase"/>
    <property type="match status" value="1"/>
</dbReference>
<dbReference type="SUPFAM" id="SSF55666">
    <property type="entry name" value="Ribonuclease PH domain 2-like"/>
    <property type="match status" value="2"/>
</dbReference>
<evidence type="ECO:0000256" key="2">
    <source>
        <dbReference type="ARBA" id="ARBA00022490"/>
    </source>
</evidence>
<feature type="domain" description="S1 motif" evidence="8">
    <location>
        <begin position="623"/>
        <end position="691"/>
    </location>
</feature>
<dbReference type="EMBL" id="MFHT01000017">
    <property type="protein sequence ID" value="OGF77503.1"/>
    <property type="molecule type" value="Genomic_DNA"/>
</dbReference>
<dbReference type="NCBIfam" id="NF008805">
    <property type="entry name" value="PRK11824.1"/>
    <property type="match status" value="1"/>
</dbReference>
<dbReference type="InterPro" id="IPR036456">
    <property type="entry name" value="PNPase_PH_RNA-bd_sf"/>
</dbReference>
<dbReference type="Pfam" id="PF00013">
    <property type="entry name" value="KH_1"/>
    <property type="match status" value="1"/>
</dbReference>
<dbReference type="AlphaFoldDB" id="A0A1F5WPB4"/>
<dbReference type="Gene3D" id="2.40.50.140">
    <property type="entry name" value="Nucleic acid-binding proteins"/>
    <property type="match status" value="1"/>
</dbReference>
<dbReference type="GO" id="GO:0003723">
    <property type="term" value="F:RNA binding"/>
    <property type="evidence" value="ECO:0007669"/>
    <property type="project" value="UniProtKB-UniRule"/>
</dbReference>
<evidence type="ECO:0000256" key="5">
    <source>
        <dbReference type="ARBA" id="ARBA00022884"/>
    </source>
</evidence>
<keyword evidence="3 6" id="KW-0808">Transferase</keyword>
<comment type="similarity">
    <text evidence="1 6">Belongs to the polyribonucleotide nucleotidyltransferase family.</text>
</comment>
<dbReference type="GO" id="GO:0000287">
    <property type="term" value="F:magnesium ion binding"/>
    <property type="evidence" value="ECO:0007669"/>
    <property type="project" value="UniProtKB-UniRule"/>
</dbReference>
<dbReference type="SUPFAM" id="SSF54791">
    <property type="entry name" value="Eukaryotic type KH-domain (KH-domain type I)"/>
    <property type="match status" value="1"/>
</dbReference>
<evidence type="ECO:0000256" key="7">
    <source>
        <dbReference type="SAM" id="MobiDB-lite"/>
    </source>
</evidence>
<dbReference type="SUPFAM" id="SSF54211">
    <property type="entry name" value="Ribosomal protein S5 domain 2-like"/>
    <property type="match status" value="2"/>
</dbReference>
<dbReference type="EC" id="2.7.7.8" evidence="6"/>
<dbReference type="CDD" id="cd11364">
    <property type="entry name" value="RNase_PH_PNPase_2"/>
    <property type="match status" value="1"/>
</dbReference>
<evidence type="ECO:0000256" key="3">
    <source>
        <dbReference type="ARBA" id="ARBA00022679"/>
    </source>
</evidence>